<evidence type="ECO:0000313" key="3">
    <source>
        <dbReference type="Proteomes" id="UP000011518"/>
    </source>
</evidence>
<feature type="region of interest" description="Disordered" evidence="1">
    <location>
        <begin position="1"/>
        <end position="48"/>
    </location>
</feature>
<gene>
    <name evidence="2" type="ORF">TREES_T100007102</name>
</gene>
<sequence>MDRRHGQRAGRPLKTDPPTNGAVSQERPKGTNRAPYPPALSPYPGKPGMVPPICRVALRNREPRTRSAVPRRKRLRNAGLVFTSAGSLEDE</sequence>
<name>L9L484_TUPCH</name>
<evidence type="ECO:0000313" key="2">
    <source>
        <dbReference type="EMBL" id="ELW69768.1"/>
    </source>
</evidence>
<reference evidence="3" key="1">
    <citation type="submission" date="2012-07" db="EMBL/GenBank/DDBJ databases">
        <title>Genome of the Chinese tree shrew, a rising model animal genetically related to primates.</title>
        <authorList>
            <person name="Zhang G."/>
            <person name="Fan Y."/>
            <person name="Yao Y."/>
            <person name="Huang Z."/>
        </authorList>
    </citation>
    <scope>NUCLEOTIDE SEQUENCE [LARGE SCALE GENOMIC DNA]</scope>
</reference>
<keyword evidence="3" id="KW-1185">Reference proteome</keyword>
<proteinExistence type="predicted"/>
<feature type="compositionally biased region" description="Pro residues" evidence="1">
    <location>
        <begin position="35"/>
        <end position="45"/>
    </location>
</feature>
<protein>
    <submittedName>
        <fullName evidence="2">Uncharacterized protein</fullName>
    </submittedName>
</protein>
<dbReference type="EMBL" id="KB320522">
    <property type="protein sequence ID" value="ELW69768.1"/>
    <property type="molecule type" value="Genomic_DNA"/>
</dbReference>
<organism evidence="2 3">
    <name type="scientific">Tupaia chinensis</name>
    <name type="common">Chinese tree shrew</name>
    <name type="synonym">Tupaia belangeri chinensis</name>
    <dbReference type="NCBI Taxonomy" id="246437"/>
    <lineage>
        <taxon>Eukaryota</taxon>
        <taxon>Metazoa</taxon>
        <taxon>Chordata</taxon>
        <taxon>Craniata</taxon>
        <taxon>Vertebrata</taxon>
        <taxon>Euteleostomi</taxon>
        <taxon>Mammalia</taxon>
        <taxon>Eutheria</taxon>
        <taxon>Euarchontoglires</taxon>
        <taxon>Scandentia</taxon>
        <taxon>Tupaiidae</taxon>
        <taxon>Tupaia</taxon>
    </lineage>
</organism>
<accession>L9L484</accession>
<dbReference type="InParanoid" id="L9L484"/>
<dbReference type="AlphaFoldDB" id="L9L484"/>
<reference evidence="3" key="2">
    <citation type="journal article" date="2013" name="Nat. Commun.">
        <title>Genome of the Chinese tree shrew.</title>
        <authorList>
            <person name="Fan Y."/>
            <person name="Huang Z.Y."/>
            <person name="Cao C.C."/>
            <person name="Chen C.S."/>
            <person name="Chen Y.X."/>
            <person name="Fan D.D."/>
            <person name="He J."/>
            <person name="Hou H.L."/>
            <person name="Hu L."/>
            <person name="Hu X.T."/>
            <person name="Jiang X.T."/>
            <person name="Lai R."/>
            <person name="Lang Y.S."/>
            <person name="Liang B."/>
            <person name="Liao S.G."/>
            <person name="Mu D."/>
            <person name="Ma Y.Y."/>
            <person name="Niu Y.Y."/>
            <person name="Sun X.Q."/>
            <person name="Xia J.Q."/>
            <person name="Xiao J."/>
            <person name="Xiong Z.Q."/>
            <person name="Xu L."/>
            <person name="Yang L."/>
            <person name="Zhang Y."/>
            <person name="Zhao W."/>
            <person name="Zhao X.D."/>
            <person name="Zheng Y.T."/>
            <person name="Zhou J.M."/>
            <person name="Zhu Y.B."/>
            <person name="Zhang G.J."/>
            <person name="Wang J."/>
            <person name="Yao Y.G."/>
        </authorList>
    </citation>
    <scope>NUCLEOTIDE SEQUENCE [LARGE SCALE GENOMIC DNA]</scope>
</reference>
<dbReference type="Proteomes" id="UP000011518">
    <property type="component" value="Unassembled WGS sequence"/>
</dbReference>
<evidence type="ECO:0000256" key="1">
    <source>
        <dbReference type="SAM" id="MobiDB-lite"/>
    </source>
</evidence>